<keyword evidence="1" id="KW-1133">Transmembrane helix</keyword>
<dbReference type="Proteomes" id="UP000694413">
    <property type="component" value="Unassembled WGS sequence"/>
</dbReference>
<protein>
    <submittedName>
        <fullName evidence="2">Uncharacterized protein</fullName>
    </submittedName>
</protein>
<evidence type="ECO:0000256" key="1">
    <source>
        <dbReference type="SAM" id="Phobius"/>
    </source>
</evidence>
<reference evidence="2" key="1">
    <citation type="submission" date="2025-08" db="UniProtKB">
        <authorList>
            <consortium name="Ensembl"/>
        </authorList>
    </citation>
    <scope>IDENTIFICATION</scope>
</reference>
<keyword evidence="1" id="KW-0812">Transmembrane</keyword>
<keyword evidence="1" id="KW-0472">Membrane</keyword>
<accession>A0A8D2MPS0</accession>
<reference evidence="2" key="2">
    <citation type="submission" date="2025-09" db="UniProtKB">
        <authorList>
            <consortium name="Ensembl"/>
        </authorList>
    </citation>
    <scope>IDENTIFICATION</scope>
</reference>
<evidence type="ECO:0000313" key="2">
    <source>
        <dbReference type="Ensembl" id="ENSZALP00000010928.1"/>
    </source>
</evidence>
<feature type="transmembrane region" description="Helical" evidence="1">
    <location>
        <begin position="21"/>
        <end position="40"/>
    </location>
</feature>
<dbReference type="Ensembl" id="ENSZALT00000015112.1">
    <property type="protein sequence ID" value="ENSZALP00000010928.1"/>
    <property type="gene ID" value="ENSZALG00000009225.1"/>
</dbReference>
<keyword evidence="3" id="KW-1185">Reference proteome</keyword>
<sequence length="92" mass="10718">ESLNPVHICIPYAGLTNFNEILWQIWLCLLPQLFALYLPVVMGHIKIGEINSFDVSENAFVYWSKSPCDTGHNREFKWLEKDYFWCLLPAGL</sequence>
<organism evidence="2 3">
    <name type="scientific">Zonotrichia albicollis</name>
    <name type="common">White-throated sparrow</name>
    <name type="synonym">Fringilla albicollis</name>
    <dbReference type="NCBI Taxonomy" id="44394"/>
    <lineage>
        <taxon>Eukaryota</taxon>
        <taxon>Metazoa</taxon>
        <taxon>Chordata</taxon>
        <taxon>Craniata</taxon>
        <taxon>Vertebrata</taxon>
        <taxon>Euteleostomi</taxon>
        <taxon>Archelosauria</taxon>
        <taxon>Archosauria</taxon>
        <taxon>Dinosauria</taxon>
        <taxon>Saurischia</taxon>
        <taxon>Theropoda</taxon>
        <taxon>Coelurosauria</taxon>
        <taxon>Aves</taxon>
        <taxon>Neognathae</taxon>
        <taxon>Neoaves</taxon>
        <taxon>Telluraves</taxon>
        <taxon>Australaves</taxon>
        <taxon>Passeriformes</taxon>
        <taxon>Passerellidae</taxon>
        <taxon>Zonotrichia</taxon>
    </lineage>
</organism>
<dbReference type="AlphaFoldDB" id="A0A8D2MPS0"/>
<name>A0A8D2MPS0_ZONAL</name>
<proteinExistence type="predicted"/>
<evidence type="ECO:0000313" key="3">
    <source>
        <dbReference type="Proteomes" id="UP000694413"/>
    </source>
</evidence>